<dbReference type="Pfam" id="PF13505">
    <property type="entry name" value="OMP_b-brl"/>
    <property type="match status" value="1"/>
</dbReference>
<dbReference type="InterPro" id="IPR011250">
    <property type="entry name" value="OMP/PagP_B-barrel"/>
</dbReference>
<reference evidence="8" key="1">
    <citation type="submission" date="2020-10" db="EMBL/GenBank/DDBJ databases">
        <authorList>
            <person name="Abbas A."/>
            <person name="Razzaq R."/>
            <person name="Waqas M."/>
            <person name="Abbas N."/>
            <person name="Nielsen T.K."/>
            <person name="Hansen L.H."/>
            <person name="Hussain S."/>
            <person name="Shahid M."/>
        </authorList>
    </citation>
    <scope>NUCLEOTIDE SEQUENCE</scope>
    <source>
        <strain evidence="8">S14</strain>
    </source>
</reference>
<comment type="subcellular location">
    <subcellularLocation>
        <location evidence="1">Cell outer membrane</location>
    </subcellularLocation>
</comment>
<organism evidence="8 9">
    <name type="scientific">Chelatococcus sambhunathii</name>
    <dbReference type="NCBI Taxonomy" id="363953"/>
    <lineage>
        <taxon>Bacteria</taxon>
        <taxon>Pseudomonadati</taxon>
        <taxon>Pseudomonadota</taxon>
        <taxon>Alphaproteobacteria</taxon>
        <taxon>Hyphomicrobiales</taxon>
        <taxon>Chelatococcaceae</taxon>
        <taxon>Chelatococcus</taxon>
    </lineage>
</organism>
<feature type="chain" id="PRO_5046864534" evidence="6">
    <location>
        <begin position="25"/>
        <end position="220"/>
    </location>
</feature>
<evidence type="ECO:0000313" key="8">
    <source>
        <dbReference type="EMBL" id="MDR4307378.1"/>
    </source>
</evidence>
<keyword evidence="3" id="KW-0472">Membrane</keyword>
<evidence type="ECO:0000256" key="3">
    <source>
        <dbReference type="ARBA" id="ARBA00023136"/>
    </source>
</evidence>
<evidence type="ECO:0000256" key="6">
    <source>
        <dbReference type="SAM" id="SignalP"/>
    </source>
</evidence>
<feature type="domain" description="Outer membrane protein beta-barrel" evidence="7">
    <location>
        <begin position="16"/>
        <end position="193"/>
    </location>
</feature>
<evidence type="ECO:0000256" key="4">
    <source>
        <dbReference type="ARBA" id="ARBA00023237"/>
    </source>
</evidence>
<dbReference type="EMBL" id="JADBEO010000024">
    <property type="protein sequence ID" value="MDR4307378.1"/>
    <property type="molecule type" value="Genomic_DNA"/>
</dbReference>
<sequence>MIRNILLGAASIAAVALAAQSARAADLPMEPAPTVAAPVPSFSWTGPYIGVQSGYAWQRASNMKPDGWMIGGFAGYNWQLGEGSGAVVGIETDINYADIDGKRPNGAGGRTKVSQDWNGATRARLGYAFDRFLVYGAAGVAYGDRELKRRPGGTDSKTAVGWTVGGGVEYAVTENVALRGEYRYTDYGKDKFNLGRFSTKSSATEHRVMGGVAVKFNSPF</sequence>
<dbReference type="SUPFAM" id="SSF56925">
    <property type="entry name" value="OMPA-like"/>
    <property type="match status" value="1"/>
</dbReference>
<evidence type="ECO:0000256" key="1">
    <source>
        <dbReference type="ARBA" id="ARBA00004442"/>
    </source>
</evidence>
<evidence type="ECO:0000259" key="7">
    <source>
        <dbReference type="Pfam" id="PF13505"/>
    </source>
</evidence>
<name>A0ABU1DH66_9HYPH</name>
<gene>
    <name evidence="8" type="ORF">IHQ68_12195</name>
</gene>
<dbReference type="InterPro" id="IPR027385">
    <property type="entry name" value="Beta-barrel_OMP"/>
</dbReference>
<protein>
    <submittedName>
        <fullName evidence="8">Porin family protein</fullName>
    </submittedName>
</protein>
<keyword evidence="9" id="KW-1185">Reference proteome</keyword>
<evidence type="ECO:0000313" key="9">
    <source>
        <dbReference type="Proteomes" id="UP001181622"/>
    </source>
</evidence>
<dbReference type="Gene3D" id="2.40.160.20">
    <property type="match status" value="1"/>
</dbReference>
<feature type="signal peptide" evidence="6">
    <location>
        <begin position="1"/>
        <end position="24"/>
    </location>
</feature>
<keyword evidence="2 6" id="KW-0732">Signal</keyword>
<proteinExistence type="inferred from homology"/>
<keyword evidence="4" id="KW-0998">Cell outer membrane</keyword>
<comment type="caution">
    <text evidence="8">The sequence shown here is derived from an EMBL/GenBank/DDBJ whole genome shotgun (WGS) entry which is preliminary data.</text>
</comment>
<accession>A0ABU1DH66</accession>
<evidence type="ECO:0000256" key="5">
    <source>
        <dbReference type="ARBA" id="ARBA00038306"/>
    </source>
</evidence>
<dbReference type="PANTHER" id="PTHR34001">
    <property type="entry name" value="BLL7405 PROTEIN"/>
    <property type="match status" value="1"/>
</dbReference>
<dbReference type="InterPro" id="IPR051692">
    <property type="entry name" value="OMP-like"/>
</dbReference>
<dbReference type="PANTHER" id="PTHR34001:SF3">
    <property type="entry name" value="BLL7405 PROTEIN"/>
    <property type="match status" value="1"/>
</dbReference>
<dbReference type="Proteomes" id="UP001181622">
    <property type="component" value="Unassembled WGS sequence"/>
</dbReference>
<evidence type="ECO:0000256" key="2">
    <source>
        <dbReference type="ARBA" id="ARBA00022729"/>
    </source>
</evidence>
<comment type="similarity">
    <text evidence="5">Belongs to the Omp25/RopB family.</text>
</comment>